<dbReference type="GO" id="GO:0005886">
    <property type="term" value="C:plasma membrane"/>
    <property type="evidence" value="ECO:0007669"/>
    <property type="project" value="UniProtKB-SubCell"/>
</dbReference>
<feature type="transmembrane region" description="Helical" evidence="7">
    <location>
        <begin position="75"/>
        <end position="100"/>
    </location>
</feature>
<feature type="transmembrane region" description="Helical" evidence="7">
    <location>
        <begin position="311"/>
        <end position="333"/>
    </location>
</feature>
<dbReference type="InterPro" id="IPR011701">
    <property type="entry name" value="MFS"/>
</dbReference>
<organism evidence="9 10">
    <name type="scientific">Frankia nepalensis</name>
    <dbReference type="NCBI Taxonomy" id="1836974"/>
    <lineage>
        <taxon>Bacteria</taxon>
        <taxon>Bacillati</taxon>
        <taxon>Actinomycetota</taxon>
        <taxon>Actinomycetes</taxon>
        <taxon>Frankiales</taxon>
        <taxon>Frankiaceae</taxon>
        <taxon>Frankia</taxon>
    </lineage>
</organism>
<feature type="transmembrane region" description="Helical" evidence="7">
    <location>
        <begin position="283"/>
        <end position="305"/>
    </location>
</feature>
<dbReference type="SUPFAM" id="SSF103473">
    <property type="entry name" value="MFS general substrate transporter"/>
    <property type="match status" value="1"/>
</dbReference>
<comment type="caution">
    <text evidence="9">The sequence shown here is derived from an EMBL/GenBank/DDBJ whole genome shotgun (WGS) entry which is preliminary data.</text>
</comment>
<name>A0A937USA1_9ACTN</name>
<feature type="transmembrane region" description="Helical" evidence="7">
    <location>
        <begin position="210"/>
        <end position="231"/>
    </location>
</feature>
<evidence type="ECO:0000259" key="8">
    <source>
        <dbReference type="PROSITE" id="PS50850"/>
    </source>
</evidence>
<dbReference type="Gene3D" id="1.20.1720.10">
    <property type="entry name" value="Multidrug resistance protein D"/>
    <property type="match status" value="1"/>
</dbReference>
<proteinExistence type="predicted"/>
<keyword evidence="2" id="KW-0813">Transport</keyword>
<feature type="transmembrane region" description="Helical" evidence="7">
    <location>
        <begin position="243"/>
        <end position="262"/>
    </location>
</feature>
<dbReference type="GO" id="GO:0022857">
    <property type="term" value="F:transmembrane transporter activity"/>
    <property type="evidence" value="ECO:0007669"/>
    <property type="project" value="InterPro"/>
</dbReference>
<dbReference type="InterPro" id="IPR020846">
    <property type="entry name" value="MFS_dom"/>
</dbReference>
<evidence type="ECO:0000256" key="5">
    <source>
        <dbReference type="ARBA" id="ARBA00022989"/>
    </source>
</evidence>
<keyword evidence="3" id="KW-1003">Cell membrane</keyword>
<feature type="domain" description="Major facilitator superfamily (MFS) profile" evidence="8">
    <location>
        <begin position="8"/>
        <end position="477"/>
    </location>
</feature>
<reference evidence="9" key="1">
    <citation type="submission" date="2020-12" db="EMBL/GenBank/DDBJ databases">
        <title>Genomic characterization of non-nitrogen-fixing Frankia strains.</title>
        <authorList>
            <person name="Carlos-Shanley C."/>
            <person name="Guerra T."/>
            <person name="Hahn D."/>
        </authorList>
    </citation>
    <scope>NUCLEOTIDE SEQUENCE</scope>
    <source>
        <strain evidence="9">CN6</strain>
    </source>
</reference>
<dbReference type="InterPro" id="IPR005829">
    <property type="entry name" value="Sugar_transporter_CS"/>
</dbReference>
<gene>
    <name evidence="9" type="ORF">I7412_23395</name>
</gene>
<dbReference type="PANTHER" id="PTHR42718:SF46">
    <property type="entry name" value="BLR6921 PROTEIN"/>
    <property type="match status" value="1"/>
</dbReference>
<feature type="transmembrane region" description="Helical" evidence="7">
    <location>
        <begin position="106"/>
        <end position="125"/>
    </location>
</feature>
<protein>
    <submittedName>
        <fullName evidence="9">MFS transporter</fullName>
    </submittedName>
</protein>
<sequence>MRRSPWATLVVLALAQFAVVLDVTIVNVALPDIQRDLGFSAAGLQWVINSYTLLFGGFLLLGGRAADLLGRRRMFVAGLVLFGAASLVAGLSTTSGVLVATRAAQGLGGALMSPAALSILTVTFPQGRDRNIALGVWGGLAGLGGTLGVVAGGVLVDALSWRWVFFVNVPIVVALLAVVRVFVAESVAEPREADGQTGPAGQEAPDGRRAFDAAGAILGTAGLLAVVYGVVRAEPLGWGSWEVMGALTGGVALLAAFVVVEVRSVAPLVPPRLFRSRSLTTASLALALNGGAFLSMFFLTALFLQQVRGDSALAAGLHFLPMGVAAVVAAAVASQLVTRIGTRPVQLGGAALSVAGLVTLIQAGADGSYLTALLPGLVLFGFGIIGVGVPAQIAAVVDVEPRDAGAASGVVTTFYQIGGALGLAVVSTLANSRTGAALAGGASEQTALVDGFHRGLAVATGLAAAGVLAALASPRVAAAKARATEAAAAV</sequence>
<keyword evidence="6 7" id="KW-0472">Membrane</keyword>
<dbReference type="InterPro" id="IPR036259">
    <property type="entry name" value="MFS_trans_sf"/>
</dbReference>
<comment type="subcellular location">
    <subcellularLocation>
        <location evidence="1">Cell membrane</location>
        <topology evidence="1">Multi-pass membrane protein</topology>
    </subcellularLocation>
</comment>
<dbReference type="EMBL" id="JAEACQ010000242">
    <property type="protein sequence ID" value="MBL7630060.1"/>
    <property type="molecule type" value="Genomic_DNA"/>
</dbReference>
<dbReference type="CDD" id="cd17321">
    <property type="entry name" value="MFS_MMR_MDR_like"/>
    <property type="match status" value="1"/>
</dbReference>
<dbReference type="RefSeq" id="WP_202999431.1">
    <property type="nucleotide sequence ID" value="NZ_JADWYU010000085.1"/>
</dbReference>
<keyword evidence="5 7" id="KW-1133">Transmembrane helix</keyword>
<feature type="transmembrane region" description="Helical" evidence="7">
    <location>
        <begin position="451"/>
        <end position="472"/>
    </location>
</feature>
<dbReference type="Pfam" id="PF07690">
    <property type="entry name" value="MFS_1"/>
    <property type="match status" value="1"/>
</dbReference>
<evidence type="ECO:0000256" key="6">
    <source>
        <dbReference type="ARBA" id="ARBA00023136"/>
    </source>
</evidence>
<evidence type="ECO:0000313" key="9">
    <source>
        <dbReference type="EMBL" id="MBL7630060.1"/>
    </source>
</evidence>
<dbReference type="PROSITE" id="PS00216">
    <property type="entry name" value="SUGAR_TRANSPORT_1"/>
    <property type="match status" value="1"/>
</dbReference>
<feature type="transmembrane region" description="Helical" evidence="7">
    <location>
        <begin position="46"/>
        <end position="63"/>
    </location>
</feature>
<keyword evidence="10" id="KW-1185">Reference proteome</keyword>
<dbReference type="PANTHER" id="PTHR42718">
    <property type="entry name" value="MAJOR FACILITATOR SUPERFAMILY MULTIDRUG TRANSPORTER MFSC"/>
    <property type="match status" value="1"/>
</dbReference>
<evidence type="ECO:0000256" key="2">
    <source>
        <dbReference type="ARBA" id="ARBA00022448"/>
    </source>
</evidence>
<dbReference type="AlphaFoldDB" id="A0A937USA1"/>
<dbReference type="PROSITE" id="PS50850">
    <property type="entry name" value="MFS"/>
    <property type="match status" value="1"/>
</dbReference>
<evidence type="ECO:0000256" key="1">
    <source>
        <dbReference type="ARBA" id="ARBA00004651"/>
    </source>
</evidence>
<evidence type="ECO:0000256" key="4">
    <source>
        <dbReference type="ARBA" id="ARBA00022692"/>
    </source>
</evidence>
<feature type="transmembrane region" description="Helical" evidence="7">
    <location>
        <begin position="409"/>
        <end position="431"/>
    </location>
</feature>
<dbReference type="PRINTS" id="PR01036">
    <property type="entry name" value="TCRTETB"/>
</dbReference>
<evidence type="ECO:0000256" key="7">
    <source>
        <dbReference type="SAM" id="Phobius"/>
    </source>
</evidence>
<evidence type="ECO:0000256" key="3">
    <source>
        <dbReference type="ARBA" id="ARBA00022475"/>
    </source>
</evidence>
<evidence type="ECO:0000313" key="10">
    <source>
        <dbReference type="Proteomes" id="UP000604475"/>
    </source>
</evidence>
<accession>A0A937USA1</accession>
<feature type="transmembrane region" description="Helical" evidence="7">
    <location>
        <begin position="377"/>
        <end position="397"/>
    </location>
</feature>
<feature type="transmembrane region" description="Helical" evidence="7">
    <location>
        <begin position="161"/>
        <end position="183"/>
    </location>
</feature>
<dbReference type="Proteomes" id="UP000604475">
    <property type="component" value="Unassembled WGS sequence"/>
</dbReference>
<keyword evidence="4 7" id="KW-0812">Transmembrane</keyword>
<dbReference type="Gene3D" id="1.20.1250.20">
    <property type="entry name" value="MFS general substrate transporter like domains"/>
    <property type="match status" value="1"/>
</dbReference>
<feature type="transmembrane region" description="Helical" evidence="7">
    <location>
        <begin position="132"/>
        <end position="155"/>
    </location>
</feature>
<feature type="transmembrane region" description="Helical" evidence="7">
    <location>
        <begin position="345"/>
        <end position="365"/>
    </location>
</feature>